<dbReference type="Gene3D" id="3.40.970.10">
    <property type="entry name" value="Ribonuclease H1, N-terminal domain"/>
    <property type="match status" value="1"/>
</dbReference>
<dbReference type="AlphaFoldDB" id="A0AAV9Z1H8"/>
<feature type="compositionally biased region" description="Polar residues" evidence="1">
    <location>
        <begin position="183"/>
        <end position="198"/>
    </location>
</feature>
<reference evidence="3 4" key="1">
    <citation type="journal article" date="2024" name="J Genomics">
        <title>Draft genome sequencing and assembly of Favolaschia claudopus CIRM-BRFM 2984 isolated from oak limbs.</title>
        <authorList>
            <person name="Navarro D."/>
            <person name="Drula E."/>
            <person name="Chaduli D."/>
            <person name="Cazenave R."/>
            <person name="Ahrendt S."/>
            <person name="Wang J."/>
            <person name="Lipzen A."/>
            <person name="Daum C."/>
            <person name="Barry K."/>
            <person name="Grigoriev I.V."/>
            <person name="Favel A."/>
            <person name="Rosso M.N."/>
            <person name="Martin F."/>
        </authorList>
    </citation>
    <scope>NUCLEOTIDE SEQUENCE [LARGE SCALE GENOMIC DNA]</scope>
    <source>
        <strain evidence="3 4">CIRM-BRFM 2984</strain>
    </source>
</reference>
<feature type="compositionally biased region" description="Low complexity" evidence="1">
    <location>
        <begin position="471"/>
        <end position="485"/>
    </location>
</feature>
<sequence length="734" mass="79555">MKIHPKTISPDLPHGPVTARSAREHPTTAENTLLPASLRLKALPVFLPSNAPSPLSLRCPGLSSFPLCLGRANIPFSSFVHARTARSDGEKLHGITPIRQSPALHARPPTWTPHSVYPSIFKASTELLLHSRLRCDSEETREIILAPPKKTKCIADPSSSRPTTFPRRRPSVSPGLDCHLRHGTTSPGTNNEDPNSDLQKSRVPAFGRNCTAQRYHPHHSETPFSIQIFPLWNDEPLVHLASPHSKPARFIPKPKFCRTTVKYSSPSLNQLPTALSGPTTLPEVAGPAASSSHPFKLCLLCRTLDSGAIRYRRHSAIRQSSFPDPYRSLRSYQPLSSSPLPLRIQPPPNPPMSSSSAVDTRALALQRARDIADAIPDLTAADLRSLLRHIADDRLREVVQMVGVAALAAQLDPAFAKLLRATTGRGSSAHATSTTQPKAEPQSPVLDATTAPEPHRPPPAARKGKAKAAEAKIAPPDAHRAPPAARKGKSKAAEEPDSEPVPLVLIPDSPPPKPTKLPLSSPTPYTFPAVPVKSQPLSSSSPASGRYHYHTPYESGYTDDWLEASAMKNRFPGSSVYKTGSRPDSKTYLVLLGAPEVGLFDSSQALQDVVENNPRVLWVSFPTRADARAAWEFARARGWTGDSNPLTLPAPTSKFPLALDAATHPSSPLVSGMDWYVVTYGANPGVYASYLEAQLNCWELPGRCLKKYSSRALAEAAYGRAMAKGWIGVLTRSE</sequence>
<feature type="region of interest" description="Disordered" evidence="1">
    <location>
        <begin position="337"/>
        <end position="360"/>
    </location>
</feature>
<name>A0AAV9Z1H8_9AGAR</name>
<feature type="domain" description="Ribonuclease H1 N-terminal" evidence="2">
    <location>
        <begin position="675"/>
        <end position="716"/>
    </location>
</feature>
<evidence type="ECO:0000313" key="4">
    <source>
        <dbReference type="Proteomes" id="UP001362999"/>
    </source>
</evidence>
<accession>A0AAV9Z1H8</accession>
<dbReference type="InterPro" id="IPR011320">
    <property type="entry name" value="RNase_H1_N"/>
</dbReference>
<dbReference type="InterPro" id="IPR009027">
    <property type="entry name" value="Ribosomal_bL9/RNase_H1_N"/>
</dbReference>
<comment type="caution">
    <text evidence="3">The sequence shown here is derived from an EMBL/GenBank/DDBJ whole genome shotgun (WGS) entry which is preliminary data.</text>
</comment>
<dbReference type="EMBL" id="JAWWNJ010000242">
    <property type="protein sequence ID" value="KAK6967166.1"/>
    <property type="molecule type" value="Genomic_DNA"/>
</dbReference>
<feature type="region of interest" description="Disordered" evidence="1">
    <location>
        <begin position="426"/>
        <end position="522"/>
    </location>
</feature>
<evidence type="ECO:0000259" key="2">
    <source>
        <dbReference type="Pfam" id="PF01693"/>
    </source>
</evidence>
<feature type="region of interest" description="Disordered" evidence="1">
    <location>
        <begin position="152"/>
        <end position="202"/>
    </location>
</feature>
<evidence type="ECO:0000256" key="1">
    <source>
        <dbReference type="SAM" id="MobiDB-lite"/>
    </source>
</evidence>
<dbReference type="InterPro" id="IPR037056">
    <property type="entry name" value="RNase_H1_N_sf"/>
</dbReference>
<proteinExistence type="predicted"/>
<feature type="region of interest" description="Disordered" evidence="1">
    <location>
        <begin position="1"/>
        <end position="30"/>
    </location>
</feature>
<evidence type="ECO:0000313" key="3">
    <source>
        <dbReference type="EMBL" id="KAK6967166.1"/>
    </source>
</evidence>
<gene>
    <name evidence="3" type="ORF">R3P38DRAFT_3244640</name>
</gene>
<feature type="compositionally biased region" description="Polar residues" evidence="1">
    <location>
        <begin position="426"/>
        <end position="437"/>
    </location>
</feature>
<dbReference type="Proteomes" id="UP001362999">
    <property type="component" value="Unassembled WGS sequence"/>
</dbReference>
<protein>
    <recommendedName>
        <fullName evidence="2">Ribonuclease H1 N-terminal domain-containing protein</fullName>
    </recommendedName>
</protein>
<keyword evidence="4" id="KW-1185">Reference proteome</keyword>
<dbReference type="SUPFAM" id="SSF55658">
    <property type="entry name" value="L9 N-domain-like"/>
    <property type="match status" value="1"/>
</dbReference>
<dbReference type="Pfam" id="PF01693">
    <property type="entry name" value="Cauli_VI"/>
    <property type="match status" value="1"/>
</dbReference>
<organism evidence="3 4">
    <name type="scientific">Favolaschia claudopus</name>
    <dbReference type="NCBI Taxonomy" id="2862362"/>
    <lineage>
        <taxon>Eukaryota</taxon>
        <taxon>Fungi</taxon>
        <taxon>Dikarya</taxon>
        <taxon>Basidiomycota</taxon>
        <taxon>Agaricomycotina</taxon>
        <taxon>Agaricomycetes</taxon>
        <taxon>Agaricomycetidae</taxon>
        <taxon>Agaricales</taxon>
        <taxon>Marasmiineae</taxon>
        <taxon>Mycenaceae</taxon>
        <taxon>Favolaschia</taxon>
    </lineage>
</organism>